<dbReference type="Proteomes" id="UP000095283">
    <property type="component" value="Unplaced"/>
</dbReference>
<evidence type="ECO:0000313" key="2">
    <source>
        <dbReference type="WBParaSite" id="Hba_10549"/>
    </source>
</evidence>
<name>A0A1I7WZD8_HETBA</name>
<dbReference type="WBParaSite" id="Hba_10549">
    <property type="protein sequence ID" value="Hba_10549"/>
    <property type="gene ID" value="Hba_10549"/>
</dbReference>
<evidence type="ECO:0000313" key="1">
    <source>
        <dbReference type="Proteomes" id="UP000095283"/>
    </source>
</evidence>
<reference evidence="2" key="1">
    <citation type="submission" date="2016-11" db="UniProtKB">
        <authorList>
            <consortium name="WormBaseParasite"/>
        </authorList>
    </citation>
    <scope>IDENTIFICATION</scope>
</reference>
<proteinExistence type="predicted"/>
<sequence>MIVQSREQSITNRIKYLLEYSVNDTEDYIRQEGQRLKTPATTPITPSRAFYRATEISDTEDMRIFVTVVKYHKEMLEPFYETITEDHELRVGYTR</sequence>
<accession>A0A1I7WZD8</accession>
<keyword evidence="1" id="KW-1185">Reference proteome</keyword>
<organism evidence="1 2">
    <name type="scientific">Heterorhabditis bacteriophora</name>
    <name type="common">Entomopathogenic nematode worm</name>
    <dbReference type="NCBI Taxonomy" id="37862"/>
    <lineage>
        <taxon>Eukaryota</taxon>
        <taxon>Metazoa</taxon>
        <taxon>Ecdysozoa</taxon>
        <taxon>Nematoda</taxon>
        <taxon>Chromadorea</taxon>
        <taxon>Rhabditida</taxon>
        <taxon>Rhabditina</taxon>
        <taxon>Rhabditomorpha</taxon>
        <taxon>Strongyloidea</taxon>
        <taxon>Heterorhabditidae</taxon>
        <taxon>Heterorhabditis</taxon>
    </lineage>
</organism>
<dbReference type="AlphaFoldDB" id="A0A1I7WZD8"/>
<protein>
    <submittedName>
        <fullName evidence="2">DUF4258 domain-containing protein</fullName>
    </submittedName>
</protein>